<comment type="catalytic activity">
    <reaction evidence="6">
        <text>all-trans-zeaxanthin + 2 O2 = 4,9-dimethyldodeca-2,4,6,8,10-pentaenedial + 2 (3R)-hydroxy-beta-ionone</text>
        <dbReference type="Rhea" id="RHEA:26393"/>
        <dbReference type="ChEBI" id="CHEBI:15379"/>
        <dbReference type="ChEBI" id="CHEBI:27547"/>
        <dbReference type="ChEBI" id="CHEBI:53171"/>
        <dbReference type="ChEBI" id="CHEBI:53173"/>
        <dbReference type="EC" id="1.14.99.n4"/>
    </reaction>
</comment>
<evidence type="ECO:0000313" key="9">
    <source>
        <dbReference type="EMBL" id="EEH58085.1"/>
    </source>
</evidence>
<dbReference type="EMBL" id="GG663738">
    <property type="protein sequence ID" value="EEH58085.1"/>
    <property type="molecule type" value="Genomic_DNA"/>
</dbReference>
<dbReference type="Pfam" id="PF03055">
    <property type="entry name" value="RPE65"/>
    <property type="match status" value="1"/>
</dbReference>
<dbReference type="GO" id="GO:0010436">
    <property type="term" value="F:carotenoid dioxygenase activity"/>
    <property type="evidence" value="ECO:0007669"/>
    <property type="project" value="TreeGrafter"/>
</dbReference>
<comment type="similarity">
    <text evidence="1">Belongs to the carotenoid oxygenase family.</text>
</comment>
<evidence type="ECO:0000256" key="4">
    <source>
        <dbReference type="ARBA" id="ARBA00023004"/>
    </source>
</evidence>
<feature type="compositionally biased region" description="Low complexity" evidence="8">
    <location>
        <begin position="1"/>
        <end position="24"/>
    </location>
</feature>
<evidence type="ECO:0000256" key="1">
    <source>
        <dbReference type="ARBA" id="ARBA00006787"/>
    </source>
</evidence>
<name>C1MQJ2_MICPC</name>
<proteinExistence type="inferred from homology"/>
<keyword evidence="10" id="KW-1185">Reference proteome</keyword>
<feature type="binding site" evidence="7">
    <location>
        <position position="294"/>
    </location>
    <ligand>
        <name>Fe cation</name>
        <dbReference type="ChEBI" id="CHEBI:24875"/>
        <note>catalytic</note>
    </ligand>
</feature>
<keyword evidence="3" id="KW-0560">Oxidoreductase</keyword>
<accession>C1MQJ2</accession>
<dbReference type="Proteomes" id="UP000001876">
    <property type="component" value="Unassembled WGS sequence"/>
</dbReference>
<dbReference type="OMA" id="WAPKEKT"/>
<sequence>MVGSSAARGSAAPPPAVVAAARASSSRRRVVAPSSSRRDLRVSSSGARGEHAVTVPLPSSGPHAPPSDVRDAVNAWPWRGGLEPCGDVDVAPLPADAVEGVIPPELAGSLYRVGPGRIRLGTKKYAHWFDGDGFIFAIHLDPETNTARAGAKMVRTERYERQEARGGAAANAVAVRGAWTQADSVFDNVFAFPTNPGNTSPMFHAGSLLVLCEGGAPYEVDATSLRTKGVKVFGSNLPMGFSAHAKRDADGTLYTWGLAKPPAIGMSVAKITKDGAVEKVVPLPLNGPEMTLMHDAAMSENYLAFIVPPWKLPMGAMAGALSGAGSFGHAFRWAEEDAAWMVIMRKSNLSVVHATEIPRMSTYHFATAYERESDGTLHVLVNRLIGPRPELERNFSDMYAAVWSAPGYNTLCDYVVDLKSGKLLSSEPVVPPTVGGARGGDARSGQLPMEFPVIARAARGRAPEYVYTLGFSGGGAGYFDAIQKLRLGSGTHATRISPPGTFPSEVEFVPRGDGSGDEDDGYLLYVEYDASAHKSSVVILDAKDVEGDVVARIRLPFHVPHTFHGTYRANAAL</sequence>
<protein>
    <recommendedName>
        <fullName evidence="5">carotenoid 9,10-dioxygenase</fullName>
        <ecNumber evidence="5">1.14.99.n4</ecNumber>
    </recommendedName>
</protein>
<dbReference type="InterPro" id="IPR004294">
    <property type="entry name" value="Carotenoid_Oase"/>
</dbReference>
<evidence type="ECO:0000256" key="6">
    <source>
        <dbReference type="ARBA" id="ARBA00048709"/>
    </source>
</evidence>
<dbReference type="RefSeq" id="XP_003058134.1">
    <property type="nucleotide sequence ID" value="XM_003058088.1"/>
</dbReference>
<dbReference type="EC" id="1.14.99.n4" evidence="5"/>
<reference evidence="9 10" key="1">
    <citation type="journal article" date="2009" name="Science">
        <title>Green evolution and dynamic adaptations revealed by genomes of the marine picoeukaryotes Micromonas.</title>
        <authorList>
            <person name="Worden A.Z."/>
            <person name="Lee J.H."/>
            <person name="Mock T."/>
            <person name="Rouze P."/>
            <person name="Simmons M.P."/>
            <person name="Aerts A.L."/>
            <person name="Allen A.E."/>
            <person name="Cuvelier M.L."/>
            <person name="Derelle E."/>
            <person name="Everett M.V."/>
            <person name="Foulon E."/>
            <person name="Grimwood J."/>
            <person name="Gundlach H."/>
            <person name="Henrissat B."/>
            <person name="Napoli C."/>
            <person name="McDonald S.M."/>
            <person name="Parker M.S."/>
            <person name="Rombauts S."/>
            <person name="Salamov A."/>
            <person name="Von Dassow P."/>
            <person name="Badger J.H."/>
            <person name="Coutinho P.M."/>
            <person name="Demir E."/>
            <person name="Dubchak I."/>
            <person name="Gentemann C."/>
            <person name="Eikrem W."/>
            <person name="Gready J.E."/>
            <person name="John U."/>
            <person name="Lanier W."/>
            <person name="Lindquist E.A."/>
            <person name="Lucas S."/>
            <person name="Mayer K.F."/>
            <person name="Moreau H."/>
            <person name="Not F."/>
            <person name="Otillar R."/>
            <person name="Panaud O."/>
            <person name="Pangilinan J."/>
            <person name="Paulsen I."/>
            <person name="Piegu B."/>
            <person name="Poliakov A."/>
            <person name="Robbens S."/>
            <person name="Schmutz J."/>
            <person name="Toulza E."/>
            <person name="Wyss T."/>
            <person name="Zelensky A."/>
            <person name="Zhou K."/>
            <person name="Armbrust E.V."/>
            <person name="Bhattacharya D."/>
            <person name="Goodenough U.W."/>
            <person name="Van de Peer Y."/>
            <person name="Grigoriev I.V."/>
        </authorList>
    </citation>
    <scope>NUCLEOTIDE SEQUENCE [LARGE SCALE GENOMIC DNA]</scope>
    <source>
        <strain evidence="9 10">CCMP1545</strain>
    </source>
</reference>
<comment type="cofactor">
    <cofactor evidence="7">
        <name>Fe(2+)</name>
        <dbReference type="ChEBI" id="CHEBI:29033"/>
    </cofactor>
    <text evidence="7">Binds 1 Fe(2+) ion per subunit.</text>
</comment>
<feature type="binding site" evidence="7">
    <location>
        <position position="244"/>
    </location>
    <ligand>
        <name>Fe cation</name>
        <dbReference type="ChEBI" id="CHEBI:24875"/>
        <note>catalytic</note>
    </ligand>
</feature>
<dbReference type="eggNOG" id="KOG1285">
    <property type="taxonomic scope" value="Eukaryota"/>
</dbReference>
<dbReference type="PANTHER" id="PTHR10543">
    <property type="entry name" value="BETA-CAROTENE DIOXYGENASE"/>
    <property type="match status" value="1"/>
</dbReference>
<evidence type="ECO:0000256" key="5">
    <source>
        <dbReference type="ARBA" id="ARBA00039084"/>
    </source>
</evidence>
<dbReference type="GO" id="GO:0016121">
    <property type="term" value="P:carotene catabolic process"/>
    <property type="evidence" value="ECO:0007669"/>
    <property type="project" value="TreeGrafter"/>
</dbReference>
<feature type="region of interest" description="Disordered" evidence="8">
    <location>
        <begin position="1"/>
        <end position="72"/>
    </location>
</feature>
<feature type="binding site" evidence="7">
    <location>
        <position position="564"/>
    </location>
    <ligand>
        <name>Fe cation</name>
        <dbReference type="ChEBI" id="CHEBI:24875"/>
        <note>catalytic</note>
    </ligand>
</feature>
<dbReference type="GeneID" id="9683208"/>
<dbReference type="OrthoDB" id="1069523at2759"/>
<dbReference type="GO" id="GO:0009570">
    <property type="term" value="C:chloroplast stroma"/>
    <property type="evidence" value="ECO:0007669"/>
    <property type="project" value="TreeGrafter"/>
</dbReference>
<keyword evidence="4 7" id="KW-0408">Iron</keyword>
<evidence type="ECO:0000256" key="7">
    <source>
        <dbReference type="PIRSR" id="PIRSR604294-1"/>
    </source>
</evidence>
<dbReference type="GO" id="GO:0046872">
    <property type="term" value="F:metal ion binding"/>
    <property type="evidence" value="ECO:0007669"/>
    <property type="project" value="UniProtKB-KW"/>
</dbReference>
<evidence type="ECO:0000256" key="2">
    <source>
        <dbReference type="ARBA" id="ARBA00022723"/>
    </source>
</evidence>
<feature type="binding site" evidence="7">
    <location>
        <position position="364"/>
    </location>
    <ligand>
        <name>Fe cation</name>
        <dbReference type="ChEBI" id="CHEBI:24875"/>
        <note>catalytic</note>
    </ligand>
</feature>
<keyword evidence="2 7" id="KW-0479">Metal-binding</keyword>
<dbReference type="AlphaFoldDB" id="C1MQJ2"/>
<organism evidence="10">
    <name type="scientific">Micromonas pusilla (strain CCMP1545)</name>
    <name type="common">Picoplanktonic green alga</name>
    <dbReference type="NCBI Taxonomy" id="564608"/>
    <lineage>
        <taxon>Eukaryota</taxon>
        <taxon>Viridiplantae</taxon>
        <taxon>Chlorophyta</taxon>
        <taxon>Mamiellophyceae</taxon>
        <taxon>Mamiellales</taxon>
        <taxon>Mamiellaceae</taxon>
        <taxon>Micromonas</taxon>
    </lineage>
</organism>
<evidence type="ECO:0000313" key="10">
    <source>
        <dbReference type="Proteomes" id="UP000001876"/>
    </source>
</evidence>
<gene>
    <name evidence="9" type="ORF">MICPUCDRAFT_49546</name>
</gene>
<evidence type="ECO:0000256" key="3">
    <source>
        <dbReference type="ARBA" id="ARBA00023002"/>
    </source>
</evidence>
<dbReference type="KEGG" id="mpp:MICPUCDRAFT_49546"/>
<dbReference type="PANTHER" id="PTHR10543:SF89">
    <property type="entry name" value="CAROTENOID 9,10(9',10')-CLEAVAGE DIOXYGENASE 1"/>
    <property type="match status" value="1"/>
</dbReference>
<evidence type="ECO:0000256" key="8">
    <source>
        <dbReference type="SAM" id="MobiDB-lite"/>
    </source>
</evidence>